<dbReference type="AlphaFoldDB" id="A0A7Y3RKH4"/>
<reference evidence="1 2" key="1">
    <citation type="submission" date="2020-05" db="EMBL/GenBank/DDBJ databases">
        <title>Parvularcula mediterraneae sp. nov., isolated from polypropylene straw from shallow seawater of the seashore of Laganas in Zakynthos island, Greece.</title>
        <authorList>
            <person name="Szabo I."/>
            <person name="Al-Omari J."/>
            <person name="Rado J."/>
            <person name="Szerdahelyi G.S."/>
        </authorList>
    </citation>
    <scope>NUCLEOTIDE SEQUENCE [LARGE SCALE GENOMIC DNA]</scope>
    <source>
        <strain evidence="1 2">ZS-1/3</strain>
    </source>
</reference>
<evidence type="ECO:0000313" key="1">
    <source>
        <dbReference type="EMBL" id="NNU15042.1"/>
    </source>
</evidence>
<accession>A0A7Y3RKH4</accession>
<keyword evidence="2" id="KW-1185">Reference proteome</keyword>
<dbReference type="Proteomes" id="UP000536835">
    <property type="component" value="Unassembled WGS sequence"/>
</dbReference>
<gene>
    <name evidence="1" type="ORF">HK107_01725</name>
</gene>
<name>A0A7Y3RKH4_9PROT</name>
<comment type="caution">
    <text evidence="1">The sequence shown here is derived from an EMBL/GenBank/DDBJ whole genome shotgun (WGS) entry which is preliminary data.</text>
</comment>
<dbReference type="RefSeq" id="WP_173196195.1">
    <property type="nucleotide sequence ID" value="NZ_JABFCX010000002.1"/>
</dbReference>
<sequence length="349" mass="36086">MTAILFLTDQLTAYQTADGSWNRGGSIFGRKGKLKPAAGEILGLISEPGDVVACLPACGTTCQTLRVGASIGRQLTQNDLSAALEAALAKAGRESTAVVSAELSRTEIDGEPMAESPIGQAAGRFEADVTSFLSPLAFLADLERAAAEASLKLTGVMAMEEAAAASLNHQVQDGRTLIVVDRWHTKLIGFSGEHVSASAVVPVGYGHIAGDLAVTFGLDEAKAEEQGLQMVLGRVPPGEEKTSEVALARLEEIASFATEAGKRAGIALDEVSLLGLPVAPPVETAFKKTGTIVRTPGLALDRTDPAIMALSKGAALLSAGTVTRTAATALQLSAPKSKGGVINWLRENF</sequence>
<organism evidence="1 2">
    <name type="scientific">Parvularcula mediterranea</name>
    <dbReference type="NCBI Taxonomy" id="2732508"/>
    <lineage>
        <taxon>Bacteria</taxon>
        <taxon>Pseudomonadati</taxon>
        <taxon>Pseudomonadota</taxon>
        <taxon>Alphaproteobacteria</taxon>
        <taxon>Parvularculales</taxon>
        <taxon>Parvularculaceae</taxon>
        <taxon>Parvularcula</taxon>
    </lineage>
</organism>
<proteinExistence type="predicted"/>
<dbReference type="InterPro" id="IPR043129">
    <property type="entry name" value="ATPase_NBD"/>
</dbReference>
<protein>
    <submittedName>
        <fullName evidence="1">Uncharacterized protein</fullName>
    </submittedName>
</protein>
<dbReference type="EMBL" id="JABFCX010000002">
    <property type="protein sequence ID" value="NNU15042.1"/>
    <property type="molecule type" value="Genomic_DNA"/>
</dbReference>
<dbReference type="SUPFAM" id="SSF53067">
    <property type="entry name" value="Actin-like ATPase domain"/>
    <property type="match status" value="1"/>
</dbReference>
<evidence type="ECO:0000313" key="2">
    <source>
        <dbReference type="Proteomes" id="UP000536835"/>
    </source>
</evidence>